<evidence type="ECO:0000313" key="2">
    <source>
        <dbReference type="Proteomes" id="UP000007304"/>
    </source>
</evidence>
<evidence type="ECO:0000313" key="1">
    <source>
        <dbReference type="EMBL" id="EHY60953.1"/>
    </source>
</evidence>
<dbReference type="EMBL" id="JH226137">
    <property type="protein sequence ID" value="EHY60953.1"/>
    <property type="molecule type" value="Genomic_DNA"/>
</dbReference>
<name>H6CB06_EXODN</name>
<organism evidence="1 2">
    <name type="scientific">Exophiala dermatitidis (strain ATCC 34100 / CBS 525.76 / NIH/UT8656)</name>
    <name type="common">Black yeast</name>
    <name type="synonym">Wangiella dermatitidis</name>
    <dbReference type="NCBI Taxonomy" id="858893"/>
    <lineage>
        <taxon>Eukaryota</taxon>
        <taxon>Fungi</taxon>
        <taxon>Dikarya</taxon>
        <taxon>Ascomycota</taxon>
        <taxon>Pezizomycotina</taxon>
        <taxon>Eurotiomycetes</taxon>
        <taxon>Chaetothyriomycetidae</taxon>
        <taxon>Chaetothyriales</taxon>
        <taxon>Herpotrichiellaceae</taxon>
        <taxon>Exophiala</taxon>
    </lineage>
</organism>
<reference evidence="1" key="1">
    <citation type="submission" date="2011-07" db="EMBL/GenBank/DDBJ databases">
        <title>The Genome Sequence of Exophiala (Wangiella) dermatitidis NIH/UT8656.</title>
        <authorList>
            <consortium name="The Broad Institute Genome Sequencing Platform"/>
            <person name="Cuomo C."/>
            <person name="Wang Z."/>
            <person name="Hunicke-Smith S."/>
            <person name="Szanislo P.J."/>
            <person name="Earl A."/>
            <person name="Young S.K."/>
            <person name="Zeng Q."/>
            <person name="Gargeya S."/>
            <person name="Fitzgerald M."/>
            <person name="Haas B."/>
            <person name="Abouelleil A."/>
            <person name="Alvarado L."/>
            <person name="Arachchi H.M."/>
            <person name="Berlin A."/>
            <person name="Brown A."/>
            <person name="Chapman S.B."/>
            <person name="Chen Z."/>
            <person name="Dunbar C."/>
            <person name="Freedman E."/>
            <person name="Gearin G."/>
            <person name="Gellesch M."/>
            <person name="Goldberg J."/>
            <person name="Griggs A."/>
            <person name="Gujja S."/>
            <person name="Heiman D."/>
            <person name="Howarth C."/>
            <person name="Larson L."/>
            <person name="Lui A."/>
            <person name="MacDonald P.J.P."/>
            <person name="Montmayeur A."/>
            <person name="Murphy C."/>
            <person name="Neiman D."/>
            <person name="Pearson M."/>
            <person name="Priest M."/>
            <person name="Roberts A."/>
            <person name="Saif S."/>
            <person name="Shea T."/>
            <person name="Shenoy N."/>
            <person name="Sisk P."/>
            <person name="Stolte C."/>
            <person name="Sykes S."/>
            <person name="Wortman J."/>
            <person name="Nusbaum C."/>
            <person name="Birren B."/>
        </authorList>
    </citation>
    <scope>NUCLEOTIDE SEQUENCE</scope>
    <source>
        <strain evidence="1">NIH/UT8656</strain>
    </source>
</reference>
<dbReference type="InParanoid" id="H6CB06"/>
<proteinExistence type="predicted"/>
<keyword evidence="2" id="KW-1185">Reference proteome</keyword>
<dbReference type="Proteomes" id="UP000007304">
    <property type="component" value="Unassembled WGS sequence"/>
</dbReference>
<protein>
    <submittedName>
        <fullName evidence="1">Uncharacterized protein</fullName>
    </submittedName>
</protein>
<dbReference type="AlphaFoldDB" id="H6CB06"/>
<accession>H6CB06</accession>
<sequence length="65" mass="7265">MALVMIEGNWIALMPNPDQSLGTRKGVLEGEDKELLLAFARSLYHSSLTERPFAEDLLGHGFLHQ</sequence>
<dbReference type="VEuPathDB" id="FungiDB:HMPREF1120_08895"/>
<dbReference type="RefSeq" id="XP_009161414.1">
    <property type="nucleotide sequence ID" value="XM_009163166.1"/>
</dbReference>
<dbReference type="HOGENOM" id="CLU_2849701_0_0_1"/>
<gene>
    <name evidence="1" type="ORF">HMPREF1120_08895</name>
</gene>
<dbReference type="GeneID" id="20313534"/>